<evidence type="ECO:0000256" key="3">
    <source>
        <dbReference type="ARBA" id="ARBA00022989"/>
    </source>
</evidence>
<feature type="transmembrane region" description="Helical" evidence="5">
    <location>
        <begin position="103"/>
        <end position="126"/>
    </location>
</feature>
<evidence type="ECO:0000256" key="5">
    <source>
        <dbReference type="SAM" id="Phobius"/>
    </source>
</evidence>
<keyword evidence="6" id="KW-1185">Reference proteome</keyword>
<accession>A0ABM1F4T3</accession>
<proteinExistence type="predicted"/>
<sequence length="138" mass="15016">LIYTLRLQVFEVLTLALGIIVVMRKSHAPPSDDSKVEPPSAIARKALTNTVEQLLLCVICQGALATYLDEATMKLIPLLVTLFVFGRVTFYVGYLGAPPTRRAYGFAATYFPTVVTMFCCVYYAVARGPGYGLGGRGD</sequence>
<keyword evidence="3 5" id="KW-1133">Transmembrane helix</keyword>
<keyword evidence="4 5" id="KW-0472">Membrane</keyword>
<dbReference type="Proteomes" id="UP000695022">
    <property type="component" value="Unplaced"/>
</dbReference>
<organism evidence="6 7">
    <name type="scientific">Priapulus caudatus</name>
    <name type="common">Priapulid worm</name>
    <dbReference type="NCBI Taxonomy" id="37621"/>
    <lineage>
        <taxon>Eukaryota</taxon>
        <taxon>Metazoa</taxon>
        <taxon>Ecdysozoa</taxon>
        <taxon>Scalidophora</taxon>
        <taxon>Priapulida</taxon>
        <taxon>Priapulimorpha</taxon>
        <taxon>Priapulimorphida</taxon>
        <taxon>Priapulidae</taxon>
        <taxon>Priapulus</taxon>
    </lineage>
</organism>
<keyword evidence="2 5" id="KW-0812">Transmembrane</keyword>
<dbReference type="GeneID" id="106819320"/>
<evidence type="ECO:0000313" key="7">
    <source>
        <dbReference type="RefSeq" id="XP_014679454.1"/>
    </source>
</evidence>
<dbReference type="Pfam" id="PF01124">
    <property type="entry name" value="MAPEG"/>
    <property type="match status" value="1"/>
</dbReference>
<gene>
    <name evidence="7" type="primary">LOC106819320</name>
</gene>
<dbReference type="RefSeq" id="XP_014679454.1">
    <property type="nucleotide sequence ID" value="XM_014823968.1"/>
</dbReference>
<dbReference type="InterPro" id="IPR001129">
    <property type="entry name" value="Membr-assoc_MAPEG"/>
</dbReference>
<feature type="non-terminal residue" evidence="7">
    <location>
        <position position="1"/>
    </location>
</feature>
<comment type="subcellular location">
    <subcellularLocation>
        <location evidence="1">Membrane</location>
    </subcellularLocation>
</comment>
<evidence type="ECO:0000313" key="6">
    <source>
        <dbReference type="Proteomes" id="UP000695022"/>
    </source>
</evidence>
<dbReference type="Gene3D" id="1.20.120.550">
    <property type="entry name" value="Membrane associated eicosanoid/glutathione metabolism-like domain"/>
    <property type="match status" value="1"/>
</dbReference>
<protein>
    <submittedName>
        <fullName evidence="7">Uncharacterized protein LOC106819320</fullName>
    </submittedName>
</protein>
<dbReference type="PANTHER" id="PTHR31004:SF1">
    <property type="entry name" value="TRANSMEMBRANE PROTEIN 79"/>
    <property type="match status" value="1"/>
</dbReference>
<dbReference type="PANTHER" id="PTHR31004">
    <property type="entry name" value="TRANSMEMBRANE PROTEIN 79"/>
    <property type="match status" value="1"/>
</dbReference>
<evidence type="ECO:0000256" key="2">
    <source>
        <dbReference type="ARBA" id="ARBA00022692"/>
    </source>
</evidence>
<dbReference type="SUPFAM" id="SSF161084">
    <property type="entry name" value="MAPEG domain-like"/>
    <property type="match status" value="1"/>
</dbReference>
<feature type="transmembrane region" description="Helical" evidence="5">
    <location>
        <begin position="7"/>
        <end position="26"/>
    </location>
</feature>
<feature type="transmembrane region" description="Helical" evidence="5">
    <location>
        <begin position="75"/>
        <end position="97"/>
    </location>
</feature>
<dbReference type="InterPro" id="IPR023352">
    <property type="entry name" value="MAPEG-like_dom_sf"/>
</dbReference>
<evidence type="ECO:0000256" key="1">
    <source>
        <dbReference type="ARBA" id="ARBA00004370"/>
    </source>
</evidence>
<name>A0ABM1F4T3_PRICU</name>
<reference evidence="7" key="1">
    <citation type="submission" date="2025-08" db="UniProtKB">
        <authorList>
            <consortium name="RefSeq"/>
        </authorList>
    </citation>
    <scope>IDENTIFICATION</scope>
</reference>
<evidence type="ECO:0000256" key="4">
    <source>
        <dbReference type="ARBA" id="ARBA00023136"/>
    </source>
</evidence>